<reference evidence="1 2" key="1">
    <citation type="submission" date="2011-09" db="EMBL/GenBank/DDBJ databases">
        <title>The draft genome of Methanotorris formicicus Mc-S-70.</title>
        <authorList>
            <consortium name="US DOE Joint Genome Institute (JGI-PGF)"/>
            <person name="Lucas S."/>
            <person name="Han J."/>
            <person name="Lapidus A."/>
            <person name="Cheng J.-F."/>
            <person name="Goodwin L."/>
            <person name="Pitluck S."/>
            <person name="Peters L."/>
            <person name="Land M.L."/>
            <person name="Hauser L."/>
            <person name="Sieprawska-Lupa M."/>
            <person name="Takai K."/>
            <person name="Miyazaki J."/>
            <person name="Whitman W."/>
            <person name="Woyke T.J."/>
        </authorList>
    </citation>
    <scope>NUCLEOTIDE SEQUENCE [LARGE SCALE GENOMIC DNA]</scope>
    <source>
        <strain evidence="1 2">Mc-S-70</strain>
    </source>
</reference>
<name>H1KY02_9EURY</name>
<keyword evidence="2" id="KW-1185">Reference proteome</keyword>
<organism evidence="1 2">
    <name type="scientific">Methanotorris formicicus Mc-S-70</name>
    <dbReference type="NCBI Taxonomy" id="647171"/>
    <lineage>
        <taxon>Archaea</taxon>
        <taxon>Methanobacteriati</taxon>
        <taxon>Methanobacteriota</taxon>
        <taxon>Methanomada group</taxon>
        <taxon>Methanococci</taxon>
        <taxon>Methanococcales</taxon>
        <taxon>Methanocaldococcaceae</taxon>
        <taxon>Methanotorris</taxon>
    </lineage>
</organism>
<accession>H1KY02</accession>
<proteinExistence type="predicted"/>
<feature type="non-terminal residue" evidence="1">
    <location>
        <position position="1"/>
    </location>
</feature>
<dbReference type="EMBL" id="AGJL01000013">
    <property type="protein sequence ID" value="EHP87554.1"/>
    <property type="molecule type" value="Genomic_DNA"/>
</dbReference>
<gene>
    <name evidence="1" type="ORF">MetfoDRAFT_0675</name>
</gene>
<evidence type="ECO:0000313" key="1">
    <source>
        <dbReference type="EMBL" id="EHP87554.1"/>
    </source>
</evidence>
<dbReference type="Proteomes" id="UP000003706">
    <property type="component" value="Unassembled WGS sequence"/>
</dbReference>
<protein>
    <submittedName>
        <fullName evidence="1">Uncharacterized protein</fullName>
    </submittedName>
</protein>
<dbReference type="AlphaFoldDB" id="H1KY02"/>
<comment type="caution">
    <text evidence="1">The sequence shown here is derived from an EMBL/GenBank/DDBJ whole genome shotgun (WGS) entry which is preliminary data.</text>
</comment>
<sequence>IANSDDLVDYCLVRTLTEIKTIKSISEEILGIHRTT</sequence>
<evidence type="ECO:0000313" key="2">
    <source>
        <dbReference type="Proteomes" id="UP000003706"/>
    </source>
</evidence>